<dbReference type="SUPFAM" id="SSF50978">
    <property type="entry name" value="WD40 repeat-like"/>
    <property type="match status" value="1"/>
</dbReference>
<protein>
    <submittedName>
        <fullName evidence="4">Methylosome 50</fullName>
    </submittedName>
</protein>
<evidence type="ECO:0000256" key="3">
    <source>
        <dbReference type="PROSITE-ProRule" id="PRU00221"/>
    </source>
</evidence>
<evidence type="ECO:0000313" key="5">
    <source>
        <dbReference type="Proteomes" id="UP000239649"/>
    </source>
</evidence>
<evidence type="ECO:0000256" key="2">
    <source>
        <dbReference type="ARBA" id="ARBA00022737"/>
    </source>
</evidence>
<dbReference type="AlphaFoldDB" id="A0A2P6VJM1"/>
<reference evidence="4 5" key="1">
    <citation type="journal article" date="2018" name="Plant J.">
        <title>Genome sequences of Chlorella sorokiniana UTEX 1602 and Micractinium conductrix SAG 241.80: implications to maltose excretion by a green alga.</title>
        <authorList>
            <person name="Arriola M.B."/>
            <person name="Velmurugan N."/>
            <person name="Zhang Y."/>
            <person name="Plunkett M.H."/>
            <person name="Hondzo H."/>
            <person name="Barney B.M."/>
        </authorList>
    </citation>
    <scope>NUCLEOTIDE SEQUENCE [LARGE SCALE GENOMIC DNA]</scope>
    <source>
        <strain evidence="4 5">SAG 241.80</strain>
    </source>
</reference>
<dbReference type="PROSITE" id="PS50082">
    <property type="entry name" value="WD_REPEATS_2"/>
    <property type="match status" value="1"/>
</dbReference>
<dbReference type="PRINTS" id="PR00320">
    <property type="entry name" value="GPROTEINBRPT"/>
</dbReference>
<dbReference type="InterPro" id="IPR015943">
    <property type="entry name" value="WD40/YVTN_repeat-like_dom_sf"/>
</dbReference>
<sequence length="307" mass="30619">MIGQSWTGDVRIISGSDGAVKGMWGVRAGVPAIACLPQPDEFTGRRVVASGADDGSVDLWYLSTSAAAASSSASDAAGGLLQHAQAKVQHDGAVLSLAAAPAAEGGSAQLASASADGTLRLWDCGQLLASTSQLGVPGGAQLHACAWVQAGQVATAGGDGRLCLWDSRQLGGAPAAAAAVGAPVLSLAAVAAGGQHLLVAGDQLGRLSVYDPRSFTAPLRRLQPHADSVHALAAAASGEGALVASGADDGGVALLDCARLDEAPRQLVPARREGEAPCYVRALAWGGADGRQLFRGGWDQTVVAVPL</sequence>
<name>A0A2P6VJM1_9CHLO</name>
<organism evidence="4 5">
    <name type="scientific">Micractinium conductrix</name>
    <dbReference type="NCBI Taxonomy" id="554055"/>
    <lineage>
        <taxon>Eukaryota</taxon>
        <taxon>Viridiplantae</taxon>
        <taxon>Chlorophyta</taxon>
        <taxon>core chlorophytes</taxon>
        <taxon>Trebouxiophyceae</taxon>
        <taxon>Chlorellales</taxon>
        <taxon>Chlorellaceae</taxon>
        <taxon>Chlorella clade</taxon>
        <taxon>Micractinium</taxon>
    </lineage>
</organism>
<dbReference type="Proteomes" id="UP000239649">
    <property type="component" value="Unassembled WGS sequence"/>
</dbReference>
<dbReference type="PANTHER" id="PTHR19848">
    <property type="entry name" value="WD40 REPEAT PROTEIN"/>
    <property type="match status" value="1"/>
</dbReference>
<dbReference type="EMBL" id="LHPF02000005">
    <property type="protein sequence ID" value="PSC74295.1"/>
    <property type="molecule type" value="Genomic_DNA"/>
</dbReference>
<dbReference type="InterPro" id="IPR001680">
    <property type="entry name" value="WD40_rpt"/>
</dbReference>
<evidence type="ECO:0000313" key="4">
    <source>
        <dbReference type="EMBL" id="PSC74295.1"/>
    </source>
</evidence>
<gene>
    <name evidence="4" type="ORF">C2E20_2802</name>
</gene>
<keyword evidence="1 3" id="KW-0853">WD repeat</keyword>
<keyword evidence="5" id="KW-1185">Reference proteome</keyword>
<dbReference type="STRING" id="554055.A0A2P6VJM1"/>
<accession>A0A2P6VJM1</accession>
<dbReference type="PANTHER" id="PTHR19848:SF8">
    <property type="entry name" value="F-BOX AND WD REPEAT DOMAIN CONTAINING 7"/>
    <property type="match status" value="1"/>
</dbReference>
<dbReference type="InterPro" id="IPR020472">
    <property type="entry name" value="WD40_PAC1"/>
</dbReference>
<dbReference type="OrthoDB" id="513027at2759"/>
<dbReference type="Pfam" id="PF00400">
    <property type="entry name" value="WD40"/>
    <property type="match status" value="3"/>
</dbReference>
<dbReference type="Gene3D" id="2.130.10.10">
    <property type="entry name" value="YVTN repeat-like/Quinoprotein amine dehydrogenase"/>
    <property type="match status" value="1"/>
</dbReference>
<dbReference type="SMART" id="SM00320">
    <property type="entry name" value="WD40"/>
    <property type="match status" value="3"/>
</dbReference>
<feature type="repeat" description="WD" evidence="3">
    <location>
        <begin position="87"/>
        <end position="123"/>
    </location>
</feature>
<keyword evidence="2" id="KW-0677">Repeat</keyword>
<comment type="caution">
    <text evidence="4">The sequence shown here is derived from an EMBL/GenBank/DDBJ whole genome shotgun (WGS) entry which is preliminary data.</text>
</comment>
<dbReference type="InterPro" id="IPR036322">
    <property type="entry name" value="WD40_repeat_dom_sf"/>
</dbReference>
<evidence type="ECO:0000256" key="1">
    <source>
        <dbReference type="ARBA" id="ARBA00022574"/>
    </source>
</evidence>
<proteinExistence type="predicted"/>